<dbReference type="InterPro" id="IPR038765">
    <property type="entry name" value="Papain-like_cys_pep_sf"/>
</dbReference>
<dbReference type="Gene3D" id="3.40.395.10">
    <property type="entry name" value="Adenoviral Proteinase, Chain A"/>
    <property type="match status" value="1"/>
</dbReference>
<dbReference type="SUPFAM" id="SSF54001">
    <property type="entry name" value="Cysteine proteinases"/>
    <property type="match status" value="1"/>
</dbReference>
<dbReference type="Proteomes" id="UP000813461">
    <property type="component" value="Unassembled WGS sequence"/>
</dbReference>
<gene>
    <name evidence="6" type="ORF">FB567DRAFT_612835</name>
</gene>
<reference evidence="6" key="1">
    <citation type="journal article" date="2021" name="Nat. Commun.">
        <title>Genetic determinants of endophytism in the Arabidopsis root mycobiome.</title>
        <authorList>
            <person name="Mesny F."/>
            <person name="Miyauchi S."/>
            <person name="Thiergart T."/>
            <person name="Pickel B."/>
            <person name="Atanasova L."/>
            <person name="Karlsson M."/>
            <person name="Huettel B."/>
            <person name="Barry K.W."/>
            <person name="Haridas S."/>
            <person name="Chen C."/>
            <person name="Bauer D."/>
            <person name="Andreopoulos W."/>
            <person name="Pangilinan J."/>
            <person name="LaButti K."/>
            <person name="Riley R."/>
            <person name="Lipzen A."/>
            <person name="Clum A."/>
            <person name="Drula E."/>
            <person name="Henrissat B."/>
            <person name="Kohler A."/>
            <person name="Grigoriev I.V."/>
            <person name="Martin F.M."/>
            <person name="Hacquard S."/>
        </authorList>
    </citation>
    <scope>NUCLEOTIDE SEQUENCE</scope>
    <source>
        <strain evidence="6">MPI-SDFR-AT-0120</strain>
    </source>
</reference>
<comment type="similarity">
    <text evidence="1">Belongs to the peptidase C48 family.</text>
</comment>
<keyword evidence="3" id="KW-0378">Hydrolase</keyword>
<sequence>MSYTHRIEAPHVHYWRQETTGDLYLYHDQENNWCLRSGSGLEICQAPEQVQRLSETQWQSLLAKAPCGHMYDPIVFPGCAQCCENPKKRSADDGEDLAEDSNKRTKPQEDYAVYLASLLTTKDGTSAIDVASFLHLEGSPSLLSETPLNLNKQRTEGDKHNTEPVPWNVQLTHGNQISGDTAQLILGRILPPNVLLYVSTDIPLDLTTWNVGSAKRHISADRVAAMFRRDDHWFVLWIDIKKWSAFIIDSTSTTIHDRREIADKWASDFLPDNTTISEIAQYINIPRQVDTHDCGINAMVYILYATTLDEDMSTDWSMPHIDALLWRYLLSPVLGIVELDARSWIEEVYEKAHVPRASPLDDPLLSQLSRNAQAAMHVAERLVTLCRMYSEALESPALYEQTRAWLNISNLRPWTRRRMEKCLSESEASDDPNSRDQRRHEASEASDTASQLGQLAALVAQEAQSIARKREEAKNKEDAHRQFMNSLAPGLFLGQRS</sequence>
<evidence type="ECO:0000256" key="4">
    <source>
        <dbReference type="SAM" id="MobiDB-lite"/>
    </source>
</evidence>
<dbReference type="EMBL" id="JAGMVJ010000026">
    <property type="protein sequence ID" value="KAH7070844.1"/>
    <property type="molecule type" value="Genomic_DNA"/>
</dbReference>
<evidence type="ECO:0000256" key="1">
    <source>
        <dbReference type="ARBA" id="ARBA00005234"/>
    </source>
</evidence>
<dbReference type="InterPro" id="IPR003653">
    <property type="entry name" value="Peptidase_C48_C"/>
</dbReference>
<dbReference type="GO" id="GO:0008234">
    <property type="term" value="F:cysteine-type peptidase activity"/>
    <property type="evidence" value="ECO:0007669"/>
    <property type="project" value="InterPro"/>
</dbReference>
<feature type="domain" description="Ubiquitin-like protease family profile" evidence="5">
    <location>
        <begin position="223"/>
        <end position="305"/>
    </location>
</feature>
<feature type="compositionally biased region" description="Basic and acidic residues" evidence="4">
    <location>
        <begin position="468"/>
        <end position="481"/>
    </location>
</feature>
<evidence type="ECO:0000313" key="6">
    <source>
        <dbReference type="EMBL" id="KAH7070844.1"/>
    </source>
</evidence>
<feature type="compositionally biased region" description="Basic and acidic residues" evidence="4">
    <location>
        <begin position="432"/>
        <end position="443"/>
    </location>
</feature>
<proteinExistence type="inferred from homology"/>
<evidence type="ECO:0000256" key="3">
    <source>
        <dbReference type="ARBA" id="ARBA00022801"/>
    </source>
</evidence>
<evidence type="ECO:0000256" key="2">
    <source>
        <dbReference type="ARBA" id="ARBA00022670"/>
    </source>
</evidence>
<organism evidence="6 7">
    <name type="scientific">Paraphoma chrysanthemicola</name>
    <dbReference type="NCBI Taxonomy" id="798071"/>
    <lineage>
        <taxon>Eukaryota</taxon>
        <taxon>Fungi</taxon>
        <taxon>Dikarya</taxon>
        <taxon>Ascomycota</taxon>
        <taxon>Pezizomycotina</taxon>
        <taxon>Dothideomycetes</taxon>
        <taxon>Pleosporomycetidae</taxon>
        <taxon>Pleosporales</taxon>
        <taxon>Pleosporineae</taxon>
        <taxon>Phaeosphaeriaceae</taxon>
        <taxon>Paraphoma</taxon>
    </lineage>
</organism>
<protein>
    <recommendedName>
        <fullName evidence="5">Ubiquitin-like protease family profile domain-containing protein</fullName>
    </recommendedName>
</protein>
<evidence type="ECO:0000259" key="5">
    <source>
        <dbReference type="Pfam" id="PF02902"/>
    </source>
</evidence>
<comment type="caution">
    <text evidence="6">The sequence shown here is derived from an EMBL/GenBank/DDBJ whole genome shotgun (WGS) entry which is preliminary data.</text>
</comment>
<feature type="region of interest" description="Disordered" evidence="4">
    <location>
        <begin position="423"/>
        <end position="497"/>
    </location>
</feature>
<dbReference type="GO" id="GO:0019783">
    <property type="term" value="F:ubiquitin-like protein peptidase activity"/>
    <property type="evidence" value="ECO:0007669"/>
    <property type="project" value="UniProtKB-ARBA"/>
</dbReference>
<name>A0A8K0QTU8_9PLEO</name>
<evidence type="ECO:0000313" key="7">
    <source>
        <dbReference type="Proteomes" id="UP000813461"/>
    </source>
</evidence>
<dbReference type="AlphaFoldDB" id="A0A8K0QTU8"/>
<dbReference type="GO" id="GO:0006508">
    <property type="term" value="P:proteolysis"/>
    <property type="evidence" value="ECO:0007669"/>
    <property type="project" value="UniProtKB-KW"/>
</dbReference>
<dbReference type="Pfam" id="PF02902">
    <property type="entry name" value="Peptidase_C48"/>
    <property type="match status" value="1"/>
</dbReference>
<keyword evidence="2" id="KW-0645">Protease</keyword>
<keyword evidence="7" id="KW-1185">Reference proteome</keyword>
<accession>A0A8K0QTU8</accession>